<keyword evidence="1" id="KW-0479">Metal-binding</keyword>
<keyword evidence="3" id="KW-0456">Lyase</keyword>
<dbReference type="InterPro" id="IPR008949">
    <property type="entry name" value="Isoprenoid_synthase_dom_sf"/>
</dbReference>
<protein>
    <recommendedName>
        <fullName evidence="5">Terpene synthase metal-binding domain-containing protein</fullName>
    </recommendedName>
</protein>
<gene>
    <name evidence="6" type="ORF">Taro_053328</name>
</gene>
<evidence type="ECO:0000313" key="6">
    <source>
        <dbReference type="EMBL" id="MQM20310.1"/>
    </source>
</evidence>
<organism evidence="6 7">
    <name type="scientific">Colocasia esculenta</name>
    <name type="common">Wild taro</name>
    <name type="synonym">Arum esculentum</name>
    <dbReference type="NCBI Taxonomy" id="4460"/>
    <lineage>
        <taxon>Eukaryota</taxon>
        <taxon>Viridiplantae</taxon>
        <taxon>Streptophyta</taxon>
        <taxon>Embryophyta</taxon>
        <taxon>Tracheophyta</taxon>
        <taxon>Spermatophyta</taxon>
        <taxon>Magnoliopsida</taxon>
        <taxon>Liliopsida</taxon>
        <taxon>Araceae</taxon>
        <taxon>Aroideae</taxon>
        <taxon>Colocasieae</taxon>
        <taxon>Colocasia</taxon>
    </lineage>
</organism>
<feature type="domain" description="Terpene synthase metal-binding" evidence="5">
    <location>
        <begin position="2"/>
        <end position="122"/>
    </location>
</feature>
<evidence type="ECO:0000313" key="7">
    <source>
        <dbReference type="Proteomes" id="UP000652761"/>
    </source>
</evidence>
<proteinExistence type="predicted"/>
<accession>A0A843XMH1</accession>
<evidence type="ECO:0000256" key="1">
    <source>
        <dbReference type="ARBA" id="ARBA00022723"/>
    </source>
</evidence>
<comment type="caution">
    <text evidence="6">The sequence shown here is derived from an EMBL/GenBank/DDBJ whole genome shotgun (WGS) entry which is preliminary data.</text>
</comment>
<dbReference type="Proteomes" id="UP000652761">
    <property type="component" value="Unassembled WGS sequence"/>
</dbReference>
<dbReference type="Gene3D" id="1.10.600.10">
    <property type="entry name" value="Farnesyl Diphosphate Synthase"/>
    <property type="match status" value="1"/>
</dbReference>
<dbReference type="AlphaFoldDB" id="A0A843XMH1"/>
<evidence type="ECO:0000256" key="4">
    <source>
        <dbReference type="SAM" id="MobiDB-lite"/>
    </source>
</evidence>
<dbReference type="Pfam" id="PF03936">
    <property type="entry name" value="Terpene_synth_C"/>
    <property type="match status" value="1"/>
</dbReference>
<keyword evidence="2" id="KW-0460">Magnesium</keyword>
<evidence type="ECO:0000259" key="5">
    <source>
        <dbReference type="Pfam" id="PF03936"/>
    </source>
</evidence>
<keyword evidence="7" id="KW-1185">Reference proteome</keyword>
<evidence type="ECO:0000256" key="2">
    <source>
        <dbReference type="ARBA" id="ARBA00022842"/>
    </source>
</evidence>
<feature type="region of interest" description="Disordered" evidence="4">
    <location>
        <begin position="199"/>
        <end position="220"/>
    </location>
</feature>
<dbReference type="GO" id="GO:0010333">
    <property type="term" value="F:terpene synthase activity"/>
    <property type="evidence" value="ECO:0007669"/>
    <property type="project" value="InterPro"/>
</dbReference>
<dbReference type="GO" id="GO:0000287">
    <property type="term" value="F:magnesium ion binding"/>
    <property type="evidence" value="ECO:0007669"/>
    <property type="project" value="InterPro"/>
</dbReference>
<reference evidence="6" key="1">
    <citation type="submission" date="2017-07" db="EMBL/GenBank/DDBJ databases">
        <title>Taro Niue Genome Assembly and Annotation.</title>
        <authorList>
            <person name="Atibalentja N."/>
            <person name="Keating K."/>
            <person name="Fields C.J."/>
        </authorList>
    </citation>
    <scope>NUCLEOTIDE SEQUENCE</scope>
    <source>
        <strain evidence="6">Niue_2</strain>
        <tissue evidence="6">Leaf</tissue>
    </source>
</reference>
<dbReference type="PANTHER" id="PTHR31225:SF93">
    <property type="entry name" value="ALPHA-HUMULENE_(-)-(E)-BETA-CARYOPHYLLENE SYNTHASE"/>
    <property type="match status" value="1"/>
</dbReference>
<dbReference type="InterPro" id="IPR005630">
    <property type="entry name" value="Terpene_synthase_metal-bd"/>
</dbReference>
<dbReference type="GO" id="GO:0016114">
    <property type="term" value="P:terpenoid biosynthetic process"/>
    <property type="evidence" value="ECO:0007669"/>
    <property type="project" value="InterPro"/>
</dbReference>
<feature type="non-terminal residue" evidence="6">
    <location>
        <position position="256"/>
    </location>
</feature>
<name>A0A843XMH1_COLES</name>
<dbReference type="PANTHER" id="PTHR31225">
    <property type="entry name" value="OS04G0344100 PROTEIN-RELATED"/>
    <property type="match status" value="1"/>
</dbReference>
<dbReference type="SUPFAM" id="SSF48576">
    <property type="entry name" value="Terpenoid synthases"/>
    <property type="match status" value="1"/>
</dbReference>
<sequence>IKAIAKAYLKEAEWCNEGHIPTLQDHLQVSMISSGASLLICGFFLCMRDIATQDTFDWLASYPKIIEASAIIARLIDDVSTHEFEENRQHVASTVRYYMEEYDVSKEMARKKLREMVDTAWKSAKFPLPHFAPHRTLRRPPFSPFLQSPWTPFALETPTAPYAAHPFPCPAIALDDCLGDADRTLRRSRLRLHFSQVPAASRHLQRGRPPSSCRSGDGAASASTAAADASMSATYRHSAIMWMDGHQCEMFMSSSQ</sequence>
<dbReference type="InterPro" id="IPR050148">
    <property type="entry name" value="Terpene_synthase-like"/>
</dbReference>
<dbReference type="OrthoDB" id="773451at2759"/>
<dbReference type="EMBL" id="NMUH01009703">
    <property type="protein sequence ID" value="MQM20310.1"/>
    <property type="molecule type" value="Genomic_DNA"/>
</dbReference>
<evidence type="ECO:0000256" key="3">
    <source>
        <dbReference type="ARBA" id="ARBA00023239"/>
    </source>
</evidence>